<keyword evidence="4" id="KW-0496">Mitochondrion</keyword>
<evidence type="ECO:0000256" key="3">
    <source>
        <dbReference type="ARBA" id="ARBA00022946"/>
    </source>
</evidence>
<gene>
    <name evidence="6" type="ORF">B0H64DRAFT_429637</name>
</gene>
<keyword evidence="3" id="KW-0809">Transit peptide</keyword>
<dbReference type="GO" id="GO:0005739">
    <property type="term" value="C:mitochondrion"/>
    <property type="evidence" value="ECO:0007669"/>
    <property type="project" value="UniProtKB-SubCell"/>
</dbReference>
<dbReference type="InterPro" id="IPR011419">
    <property type="entry name" value="ATP12_ATP_synth-F1-assembly"/>
</dbReference>
<dbReference type="AlphaFoldDB" id="A0AAE0LV29"/>
<dbReference type="InterPro" id="IPR023335">
    <property type="entry name" value="ATP12_ortho_dom_sf"/>
</dbReference>
<name>A0AAE0LV29_9PEZI</name>
<dbReference type="EMBL" id="JAUEPN010000002">
    <property type="protein sequence ID" value="KAK3298415.1"/>
    <property type="molecule type" value="Genomic_DNA"/>
</dbReference>
<reference evidence="6" key="2">
    <citation type="submission" date="2023-06" db="EMBL/GenBank/DDBJ databases">
        <authorList>
            <consortium name="Lawrence Berkeley National Laboratory"/>
            <person name="Haridas S."/>
            <person name="Hensen N."/>
            <person name="Bonometti L."/>
            <person name="Westerberg I."/>
            <person name="Brannstrom I.O."/>
            <person name="Guillou S."/>
            <person name="Cros-Aarteil S."/>
            <person name="Calhoun S."/>
            <person name="Kuo A."/>
            <person name="Mondo S."/>
            <person name="Pangilinan J."/>
            <person name="Riley R."/>
            <person name="Labutti K."/>
            <person name="Andreopoulos B."/>
            <person name="Lipzen A."/>
            <person name="Chen C."/>
            <person name="Yanf M."/>
            <person name="Daum C."/>
            <person name="Ng V."/>
            <person name="Clum A."/>
            <person name="Steindorff A."/>
            <person name="Ohm R."/>
            <person name="Martin F."/>
            <person name="Silar P."/>
            <person name="Natvig D."/>
            <person name="Lalanne C."/>
            <person name="Gautier V."/>
            <person name="Ament-Velasquez S.L."/>
            <person name="Kruys A."/>
            <person name="Hutchinson M.I."/>
            <person name="Powell A.J."/>
            <person name="Barry K."/>
            <person name="Miller A.N."/>
            <person name="Grigoriev I.V."/>
            <person name="Debuchy R."/>
            <person name="Gladieux P."/>
            <person name="Thoren M.H."/>
            <person name="Johannesson H."/>
        </authorList>
    </citation>
    <scope>NUCLEOTIDE SEQUENCE</scope>
    <source>
        <strain evidence="6">CBS 168.71</strain>
    </source>
</reference>
<comment type="caution">
    <text evidence="6">The sequence shown here is derived from an EMBL/GenBank/DDBJ whole genome shotgun (WGS) entry which is preliminary data.</text>
</comment>
<dbReference type="Gene3D" id="1.10.3580.10">
    <property type="entry name" value="ATP12 ATPase"/>
    <property type="match status" value="1"/>
</dbReference>
<evidence type="ECO:0000313" key="7">
    <source>
        <dbReference type="Proteomes" id="UP001278766"/>
    </source>
</evidence>
<dbReference type="Proteomes" id="UP001278766">
    <property type="component" value="Unassembled WGS sequence"/>
</dbReference>
<proteinExistence type="inferred from homology"/>
<evidence type="ECO:0000313" key="6">
    <source>
        <dbReference type="EMBL" id="KAK3298415.1"/>
    </source>
</evidence>
<sequence length="435" mass="47068">MYPIPRCAYPIPNSLPPVSPLPSQGFNMAPATRLCLLPLRPVALAARGSSTRFTTAAAARSIHANPAQPAKVVPVYGTGPPPEPPQPSAEFADEVRNERLARRKRQAEMLRQAGDIKAMRKEHQQQQQHQQDHGVGATKPAGVLKRRFWKDVHVKEVDGSLEIHLDARPLRHPTTKTIIRLPPTKPHLAHAIALEWDNLTSAQQATKQHLIPLTSLTCRALDIAASDLPPTDTTLRTEITTSLLRYLDTDSLLCLAPPPTNPAGEPDGPTLREKQDQAYQSTVSFLTTHVWPGQQIVPVLDGASLLPRSQAPGTREVVQGWIMSLSPFELAGLERATLAGKSLVAAARLVVEWSEEGGQAQASAAAAVKAAAAEGRERFGVEEAARAVSLEVEWQTTKWGEVEDTHDVEKEDLRRQLGSAVLLVSGTGTASSKSG</sequence>
<reference evidence="6" key="1">
    <citation type="journal article" date="2023" name="Mol. Phylogenet. Evol.">
        <title>Genome-scale phylogeny and comparative genomics of the fungal order Sordariales.</title>
        <authorList>
            <person name="Hensen N."/>
            <person name="Bonometti L."/>
            <person name="Westerberg I."/>
            <person name="Brannstrom I.O."/>
            <person name="Guillou S."/>
            <person name="Cros-Aarteil S."/>
            <person name="Calhoun S."/>
            <person name="Haridas S."/>
            <person name="Kuo A."/>
            <person name="Mondo S."/>
            <person name="Pangilinan J."/>
            <person name="Riley R."/>
            <person name="LaButti K."/>
            <person name="Andreopoulos B."/>
            <person name="Lipzen A."/>
            <person name="Chen C."/>
            <person name="Yan M."/>
            <person name="Daum C."/>
            <person name="Ng V."/>
            <person name="Clum A."/>
            <person name="Steindorff A."/>
            <person name="Ohm R.A."/>
            <person name="Martin F."/>
            <person name="Silar P."/>
            <person name="Natvig D.O."/>
            <person name="Lalanne C."/>
            <person name="Gautier V."/>
            <person name="Ament-Velasquez S.L."/>
            <person name="Kruys A."/>
            <person name="Hutchinson M.I."/>
            <person name="Powell A.J."/>
            <person name="Barry K."/>
            <person name="Miller A.N."/>
            <person name="Grigoriev I.V."/>
            <person name="Debuchy R."/>
            <person name="Gladieux P."/>
            <person name="Hiltunen Thoren M."/>
            <person name="Johannesson H."/>
        </authorList>
    </citation>
    <scope>NUCLEOTIDE SEQUENCE</scope>
    <source>
        <strain evidence="6">CBS 168.71</strain>
    </source>
</reference>
<dbReference type="GeneID" id="87842852"/>
<organism evidence="6 7">
    <name type="scientific">Chaetomium fimeti</name>
    <dbReference type="NCBI Taxonomy" id="1854472"/>
    <lineage>
        <taxon>Eukaryota</taxon>
        <taxon>Fungi</taxon>
        <taxon>Dikarya</taxon>
        <taxon>Ascomycota</taxon>
        <taxon>Pezizomycotina</taxon>
        <taxon>Sordariomycetes</taxon>
        <taxon>Sordariomycetidae</taxon>
        <taxon>Sordariales</taxon>
        <taxon>Chaetomiaceae</taxon>
        <taxon>Chaetomium</taxon>
    </lineage>
</organism>
<evidence type="ECO:0000256" key="1">
    <source>
        <dbReference type="ARBA" id="ARBA00004173"/>
    </source>
</evidence>
<dbReference type="PANTHER" id="PTHR21013:SF10">
    <property type="entry name" value="ATP SYNTHASE MITOCHONDRIAL F1 COMPLEX ASSEMBLY FACTOR 2"/>
    <property type="match status" value="1"/>
</dbReference>
<dbReference type="RefSeq" id="XP_062661929.1">
    <property type="nucleotide sequence ID" value="XM_062805904.1"/>
</dbReference>
<comment type="similarity">
    <text evidence="2">Belongs to the ATP12 family.</text>
</comment>
<dbReference type="Pfam" id="PF07542">
    <property type="entry name" value="ATP12"/>
    <property type="match status" value="1"/>
</dbReference>
<protein>
    <submittedName>
        <fullName evidence="6">Uncharacterized protein</fullName>
    </submittedName>
</protein>
<comment type="subcellular location">
    <subcellularLocation>
        <location evidence="1">Mitochondrion</location>
    </subcellularLocation>
</comment>
<dbReference type="PANTHER" id="PTHR21013">
    <property type="entry name" value="ATP SYNTHASE MITOCHONDRIAL F1 COMPLEX ASSEMBLY FACTOR 2/ATP12 PROTEIN, MITOCHONDRIAL PRECURSOR"/>
    <property type="match status" value="1"/>
</dbReference>
<keyword evidence="5" id="KW-0143">Chaperone</keyword>
<evidence type="ECO:0000256" key="4">
    <source>
        <dbReference type="ARBA" id="ARBA00023128"/>
    </source>
</evidence>
<dbReference type="Gene3D" id="3.30.2180.10">
    <property type="entry name" value="ATP12-like"/>
    <property type="match status" value="1"/>
</dbReference>
<dbReference type="InterPro" id="IPR042272">
    <property type="entry name" value="ATP12_ATP_synth-F1-assembly_N"/>
</dbReference>
<accession>A0AAE0LV29</accession>
<dbReference type="SUPFAM" id="SSF160909">
    <property type="entry name" value="ATP12-like"/>
    <property type="match status" value="1"/>
</dbReference>
<evidence type="ECO:0000256" key="5">
    <source>
        <dbReference type="ARBA" id="ARBA00023186"/>
    </source>
</evidence>
<keyword evidence="7" id="KW-1185">Reference proteome</keyword>
<evidence type="ECO:0000256" key="2">
    <source>
        <dbReference type="ARBA" id="ARBA00008231"/>
    </source>
</evidence>
<dbReference type="GO" id="GO:0033615">
    <property type="term" value="P:mitochondrial proton-transporting ATP synthase complex assembly"/>
    <property type="evidence" value="ECO:0007669"/>
    <property type="project" value="TreeGrafter"/>
</dbReference>